<sequence>MFLILIIGIQNSSEKRKVNLIIRDTIRLPVSFIVGVSFISGSLVGSLLLLNPKKDIN</sequence>
<proteinExistence type="predicted"/>
<comment type="caution">
    <text evidence="2">The sequence shown here is derived from an EMBL/GenBank/DDBJ whole genome shotgun (WGS) entry which is preliminary data.</text>
</comment>
<keyword evidence="1" id="KW-0812">Transmembrane</keyword>
<evidence type="ECO:0000313" key="3">
    <source>
        <dbReference type="Proteomes" id="UP000030491"/>
    </source>
</evidence>
<keyword evidence="1" id="KW-0472">Membrane</keyword>
<evidence type="ECO:0000313" key="2">
    <source>
        <dbReference type="EMBL" id="KGF93032.1"/>
    </source>
</evidence>
<organism evidence="2 3">
    <name type="scientific">Prochlorococcus marinus str. MIT 9116</name>
    <dbReference type="NCBI Taxonomy" id="167544"/>
    <lineage>
        <taxon>Bacteria</taxon>
        <taxon>Bacillati</taxon>
        <taxon>Cyanobacteriota</taxon>
        <taxon>Cyanophyceae</taxon>
        <taxon>Synechococcales</taxon>
        <taxon>Prochlorococcaceae</taxon>
        <taxon>Prochlorococcus</taxon>
    </lineage>
</organism>
<keyword evidence="1" id="KW-1133">Transmembrane helix</keyword>
<reference evidence="3" key="1">
    <citation type="journal article" date="2014" name="Sci. Data">
        <title>Genomes of diverse isolates of the marine cyanobacterium Prochlorococcus.</title>
        <authorList>
            <person name="Biller S."/>
            <person name="Berube P."/>
            <person name="Thompson J."/>
            <person name="Kelly L."/>
            <person name="Roggensack S."/>
            <person name="Awad L."/>
            <person name="Roache-Johnson K."/>
            <person name="Ding H."/>
            <person name="Giovannoni S.J."/>
            <person name="Moore L.R."/>
            <person name="Chisholm S.W."/>
        </authorList>
    </citation>
    <scope>NUCLEOTIDE SEQUENCE [LARGE SCALE GENOMIC DNA]</scope>
</reference>
<name>A0A0A1ZTZ8_PROMR</name>
<dbReference type="Proteomes" id="UP000030491">
    <property type="component" value="Unassembled WGS sequence"/>
</dbReference>
<feature type="transmembrane region" description="Helical" evidence="1">
    <location>
        <begin position="30"/>
        <end position="50"/>
    </location>
</feature>
<gene>
    <name evidence="2" type="ORF">EU93_0207</name>
</gene>
<dbReference type="EMBL" id="JNAJ01000004">
    <property type="protein sequence ID" value="KGF93032.1"/>
    <property type="molecule type" value="Genomic_DNA"/>
</dbReference>
<dbReference type="AlphaFoldDB" id="A0A0A1ZTZ8"/>
<evidence type="ECO:0000256" key="1">
    <source>
        <dbReference type="SAM" id="Phobius"/>
    </source>
</evidence>
<accession>A0A0A1ZTZ8</accession>
<protein>
    <submittedName>
        <fullName evidence="2">Uncharacterized protein</fullName>
    </submittedName>
</protein>